<evidence type="ECO:0000313" key="4">
    <source>
        <dbReference type="Proteomes" id="UP000060487"/>
    </source>
</evidence>
<reference evidence="3 4" key="1">
    <citation type="submission" date="2015-11" db="EMBL/GenBank/DDBJ databases">
        <authorList>
            <person name="Lin W."/>
        </authorList>
    </citation>
    <scope>NUCLEOTIDE SEQUENCE [LARGE SCALE GENOMIC DNA]</scope>
    <source>
        <strain evidence="3 4">HCH-1</strain>
    </source>
</reference>
<sequence length="296" mass="33484">MVLKAVLTIFMIYLTAGAAAGAPDNVTVSVFKNTVAIGERFLYSITVKNAKDVEFPVPDADNLTLVKSTLVTRGLFNKEYTMQYVMRGFVPGEYVLSGYRVKYKAADISKEQDVPPVNVTIHSTLFDNDTLEIADIKGPEEDTGRHNLYFIIAAVLLTAAVAALIYYLVKRRKGKKALPPPPRRAHETAYEALQRLKEKNLDKSGLIKEYFTELSSIVRYYIEDRFKLKAPEMTTEEFLFMVRGSEELSGAHKELLKDFLNRSDMVKFAKYGPSFDEIQGSFISAKKFIDETREFP</sequence>
<dbReference type="RefSeq" id="WP_085053727.1">
    <property type="nucleotide sequence ID" value="NZ_LNQR01000124.1"/>
</dbReference>
<protein>
    <recommendedName>
        <fullName evidence="5">Protein BatD</fullName>
    </recommendedName>
</protein>
<dbReference type="EMBL" id="LNQR01000124">
    <property type="protein sequence ID" value="KWT76861.1"/>
    <property type="molecule type" value="Genomic_DNA"/>
</dbReference>
<name>A0ABR5SCG3_9BACT</name>
<evidence type="ECO:0000313" key="3">
    <source>
        <dbReference type="EMBL" id="KWT76861.1"/>
    </source>
</evidence>
<dbReference type="Proteomes" id="UP000060487">
    <property type="component" value="Unassembled WGS sequence"/>
</dbReference>
<evidence type="ECO:0008006" key="5">
    <source>
        <dbReference type="Google" id="ProtNLM"/>
    </source>
</evidence>
<keyword evidence="1" id="KW-0812">Transmembrane</keyword>
<organism evidence="3 4">
    <name type="scientific">Candidatus Magnetominusculus xianensis</name>
    <dbReference type="NCBI Taxonomy" id="1748249"/>
    <lineage>
        <taxon>Bacteria</taxon>
        <taxon>Pseudomonadati</taxon>
        <taxon>Nitrospirota</taxon>
        <taxon>Nitrospiria</taxon>
        <taxon>Nitrospirales</taxon>
        <taxon>Nitrospiraceae</taxon>
        <taxon>Candidatus Magnetominusculus</taxon>
    </lineage>
</organism>
<keyword evidence="2" id="KW-0732">Signal</keyword>
<evidence type="ECO:0000256" key="1">
    <source>
        <dbReference type="SAM" id="Phobius"/>
    </source>
</evidence>
<feature type="transmembrane region" description="Helical" evidence="1">
    <location>
        <begin position="148"/>
        <end position="169"/>
    </location>
</feature>
<keyword evidence="1" id="KW-1133">Transmembrane helix</keyword>
<feature type="chain" id="PRO_5046382612" description="Protein BatD" evidence="2">
    <location>
        <begin position="19"/>
        <end position="296"/>
    </location>
</feature>
<keyword evidence="1" id="KW-0472">Membrane</keyword>
<keyword evidence="4" id="KW-1185">Reference proteome</keyword>
<proteinExistence type="predicted"/>
<feature type="signal peptide" evidence="2">
    <location>
        <begin position="1"/>
        <end position="18"/>
    </location>
</feature>
<accession>A0ABR5SCG3</accession>
<evidence type="ECO:0000256" key="2">
    <source>
        <dbReference type="SAM" id="SignalP"/>
    </source>
</evidence>
<gene>
    <name evidence="3" type="ORF">ASN18_3127</name>
</gene>
<comment type="caution">
    <text evidence="3">The sequence shown here is derived from an EMBL/GenBank/DDBJ whole genome shotgun (WGS) entry which is preliminary data.</text>
</comment>